<dbReference type="CDD" id="cd18186">
    <property type="entry name" value="BTB_POZ_ZBTB_KLHL-like"/>
    <property type="match status" value="1"/>
</dbReference>
<comment type="caution">
    <text evidence="2">The sequence shown here is derived from an EMBL/GenBank/DDBJ whole genome shotgun (WGS) entry which is preliminary data.</text>
</comment>
<sequence>MLCWFSKSNKDVPDHIEIRRNYVYGTSYVSGELVHQTVDKQTLWRQEFSLDIIPGWQSEMLNIQYDVMDAKSTLFGYVIISDKPKANNEKDIELQFLRTLSNDFARLMDPKYTSLADVHLKCGSVSFPAHKNILSVRSPFFSDMFSSKVKETQKNVVIIPDIDPPVFRIILMYIYTGKLAADLTLPLVGDLLFATNKYKLTGLITACYEYLKVIISMENAIDILELGDLYDPGVKALALEFLCKNIYNFGILEETEKWKNLQKKKSSLAFEVLTSLVKSK</sequence>
<dbReference type="Gene3D" id="1.25.40.420">
    <property type="match status" value="1"/>
</dbReference>
<dbReference type="InterPro" id="IPR011333">
    <property type="entry name" value="SKP1/BTB/POZ_sf"/>
</dbReference>
<dbReference type="PROSITE" id="PS50097">
    <property type="entry name" value="BTB"/>
    <property type="match status" value="1"/>
</dbReference>
<dbReference type="InterPro" id="IPR000210">
    <property type="entry name" value="BTB/POZ_dom"/>
</dbReference>
<dbReference type="Proteomes" id="UP000886998">
    <property type="component" value="Unassembled WGS sequence"/>
</dbReference>
<dbReference type="SUPFAM" id="SSF54695">
    <property type="entry name" value="POZ domain"/>
    <property type="match status" value="1"/>
</dbReference>
<evidence type="ECO:0000259" key="1">
    <source>
        <dbReference type="PROSITE" id="PS50097"/>
    </source>
</evidence>
<proteinExistence type="predicted"/>
<dbReference type="Pfam" id="PF00651">
    <property type="entry name" value="BTB"/>
    <property type="match status" value="1"/>
</dbReference>
<dbReference type="Gene3D" id="3.30.710.10">
    <property type="entry name" value="Potassium Channel Kv1.1, Chain A"/>
    <property type="match status" value="1"/>
</dbReference>
<evidence type="ECO:0000313" key="2">
    <source>
        <dbReference type="EMBL" id="GFY42260.1"/>
    </source>
</evidence>
<dbReference type="AlphaFoldDB" id="A0A8X6WW11"/>
<gene>
    <name evidence="2" type="primary">spoplb</name>
    <name evidence="2" type="ORF">TNIN_170251</name>
</gene>
<evidence type="ECO:0000313" key="3">
    <source>
        <dbReference type="Proteomes" id="UP000886998"/>
    </source>
</evidence>
<protein>
    <submittedName>
        <fullName evidence="2">Speckle-type POZ protein-like B</fullName>
    </submittedName>
</protein>
<accession>A0A8X6WW11</accession>
<dbReference type="SMART" id="SM00225">
    <property type="entry name" value="BTB"/>
    <property type="match status" value="1"/>
</dbReference>
<dbReference type="OrthoDB" id="6434750at2759"/>
<keyword evidence="3" id="KW-1185">Reference proteome</keyword>
<organism evidence="2 3">
    <name type="scientific">Trichonephila inaurata madagascariensis</name>
    <dbReference type="NCBI Taxonomy" id="2747483"/>
    <lineage>
        <taxon>Eukaryota</taxon>
        <taxon>Metazoa</taxon>
        <taxon>Ecdysozoa</taxon>
        <taxon>Arthropoda</taxon>
        <taxon>Chelicerata</taxon>
        <taxon>Arachnida</taxon>
        <taxon>Araneae</taxon>
        <taxon>Araneomorphae</taxon>
        <taxon>Entelegynae</taxon>
        <taxon>Araneoidea</taxon>
        <taxon>Nephilidae</taxon>
        <taxon>Trichonephila</taxon>
        <taxon>Trichonephila inaurata</taxon>
    </lineage>
</organism>
<dbReference type="EMBL" id="BMAV01002977">
    <property type="protein sequence ID" value="GFY42260.1"/>
    <property type="molecule type" value="Genomic_DNA"/>
</dbReference>
<name>A0A8X6WW11_9ARAC</name>
<reference evidence="2" key="1">
    <citation type="submission" date="2020-08" db="EMBL/GenBank/DDBJ databases">
        <title>Multicomponent nature underlies the extraordinary mechanical properties of spider dragline silk.</title>
        <authorList>
            <person name="Kono N."/>
            <person name="Nakamura H."/>
            <person name="Mori M."/>
            <person name="Yoshida Y."/>
            <person name="Ohtoshi R."/>
            <person name="Malay A.D."/>
            <person name="Moran D.A.P."/>
            <person name="Tomita M."/>
            <person name="Numata K."/>
            <person name="Arakawa K."/>
        </authorList>
    </citation>
    <scope>NUCLEOTIDE SEQUENCE</scope>
</reference>
<dbReference type="PANTHER" id="PTHR24413">
    <property type="entry name" value="SPECKLE-TYPE POZ PROTEIN"/>
    <property type="match status" value="1"/>
</dbReference>
<feature type="domain" description="BTB" evidence="1">
    <location>
        <begin position="116"/>
        <end position="183"/>
    </location>
</feature>